<feature type="region of interest" description="Disordered" evidence="1">
    <location>
        <begin position="1"/>
        <end position="24"/>
    </location>
</feature>
<sequence length="139" mass="16161">MFRISTNKTEESWSRNDIKKAKPSEDSNEILERINKLSTEGMSYDTAIDFFKLQLATWRRFYKEDDKVDVDEAYTADNKRVTQVKSLNIVFYVREIGPNEIKITSGFYDTIKTSCKKLFEDLEPPADGKDPLEMLESAK</sequence>
<evidence type="ECO:0000256" key="1">
    <source>
        <dbReference type="SAM" id="MobiDB-lite"/>
    </source>
</evidence>
<dbReference type="RefSeq" id="WP_184656318.1">
    <property type="nucleotide sequence ID" value="NZ_JACHFQ010000001.1"/>
</dbReference>
<dbReference type="Proteomes" id="UP000518887">
    <property type="component" value="Unassembled WGS sequence"/>
</dbReference>
<protein>
    <submittedName>
        <fullName evidence="2">CRISPR/Cas system CSM-associated protein Csm2 small subunit</fullName>
    </submittedName>
</protein>
<reference evidence="2 3" key="1">
    <citation type="submission" date="2020-08" db="EMBL/GenBank/DDBJ databases">
        <title>Genomic Encyclopedia of Type Strains, Phase IV (KMG-IV): sequencing the most valuable type-strain genomes for metagenomic binning, comparative biology and taxonomic classification.</title>
        <authorList>
            <person name="Goeker M."/>
        </authorList>
    </citation>
    <scope>NUCLEOTIDE SEQUENCE [LARGE SCALE GENOMIC DNA]</scope>
    <source>
        <strain evidence="2 3">DSM 103462</strain>
    </source>
</reference>
<evidence type="ECO:0000313" key="3">
    <source>
        <dbReference type="Proteomes" id="UP000518887"/>
    </source>
</evidence>
<comment type="caution">
    <text evidence="2">The sequence shown here is derived from an EMBL/GenBank/DDBJ whole genome shotgun (WGS) entry which is preliminary data.</text>
</comment>
<accession>A0A7W8G6F9</accession>
<evidence type="ECO:0000313" key="2">
    <source>
        <dbReference type="EMBL" id="MBB5224713.1"/>
    </source>
</evidence>
<gene>
    <name evidence="2" type="ORF">HNP76_000053</name>
</gene>
<proteinExistence type="predicted"/>
<keyword evidence="3" id="KW-1185">Reference proteome</keyword>
<dbReference type="AlphaFoldDB" id="A0A7W8G6F9"/>
<feature type="compositionally biased region" description="Basic and acidic residues" evidence="1">
    <location>
        <begin position="8"/>
        <end position="24"/>
    </location>
</feature>
<name>A0A7W8G6F9_9SPIR</name>
<organism evidence="2 3">
    <name type="scientific">Treponema ruminis</name>
    <dbReference type="NCBI Taxonomy" id="744515"/>
    <lineage>
        <taxon>Bacteria</taxon>
        <taxon>Pseudomonadati</taxon>
        <taxon>Spirochaetota</taxon>
        <taxon>Spirochaetia</taxon>
        <taxon>Spirochaetales</taxon>
        <taxon>Treponemataceae</taxon>
        <taxon>Treponema</taxon>
    </lineage>
</organism>
<dbReference type="EMBL" id="JACHFQ010000001">
    <property type="protein sequence ID" value="MBB5224713.1"/>
    <property type="molecule type" value="Genomic_DNA"/>
</dbReference>